<feature type="non-terminal residue" evidence="1">
    <location>
        <position position="72"/>
    </location>
</feature>
<reference evidence="1 2" key="1">
    <citation type="submission" date="2015-09" db="EMBL/GenBank/DDBJ databases">
        <title>Draft genome sequence of Kouleothrix aurantiaca JCM 19913.</title>
        <authorList>
            <person name="Hemp J."/>
        </authorList>
    </citation>
    <scope>NUCLEOTIDE SEQUENCE [LARGE SCALE GENOMIC DNA]</scope>
    <source>
        <strain evidence="1 2">COM-B</strain>
    </source>
</reference>
<dbReference type="Gene3D" id="3.10.450.50">
    <property type="match status" value="1"/>
</dbReference>
<keyword evidence="2" id="KW-1185">Reference proteome</keyword>
<proteinExistence type="predicted"/>
<evidence type="ECO:0000313" key="2">
    <source>
        <dbReference type="Proteomes" id="UP000050509"/>
    </source>
</evidence>
<dbReference type="Proteomes" id="UP000050509">
    <property type="component" value="Unassembled WGS sequence"/>
</dbReference>
<organism evidence="1 2">
    <name type="scientific">Kouleothrix aurantiaca</name>
    <dbReference type="NCBI Taxonomy" id="186479"/>
    <lineage>
        <taxon>Bacteria</taxon>
        <taxon>Bacillati</taxon>
        <taxon>Chloroflexota</taxon>
        <taxon>Chloroflexia</taxon>
        <taxon>Chloroflexales</taxon>
        <taxon>Roseiflexineae</taxon>
        <taxon>Roseiflexaceae</taxon>
        <taxon>Kouleothrix</taxon>
    </lineage>
</organism>
<comment type="caution">
    <text evidence="1">The sequence shown here is derived from an EMBL/GenBank/DDBJ whole genome shotgun (WGS) entry which is preliminary data.</text>
</comment>
<dbReference type="InterPro" id="IPR032710">
    <property type="entry name" value="NTF2-like_dom_sf"/>
</dbReference>
<dbReference type="Pfam" id="PF07366">
    <property type="entry name" value="SnoaL"/>
    <property type="match status" value="1"/>
</dbReference>
<dbReference type="GO" id="GO:0030638">
    <property type="term" value="P:polyketide metabolic process"/>
    <property type="evidence" value="ECO:0007669"/>
    <property type="project" value="InterPro"/>
</dbReference>
<evidence type="ECO:0000313" key="1">
    <source>
        <dbReference type="EMBL" id="KPV50025.1"/>
    </source>
</evidence>
<name>A0A0P9F136_9CHLR</name>
<dbReference type="AlphaFoldDB" id="A0A0P9F136"/>
<sequence>MPSKSSGSLLRQLLENAFEHGAFAVVDEVLAPGSVNHTATWGVPPNREGLKRLIALFHTAFPDLRCTVEDEI</sequence>
<accession>A0A0P9F136</accession>
<dbReference type="EMBL" id="LJCR01001621">
    <property type="protein sequence ID" value="KPV50025.1"/>
    <property type="molecule type" value="Genomic_DNA"/>
</dbReference>
<protein>
    <submittedName>
        <fullName evidence="1">Uncharacterized protein</fullName>
    </submittedName>
</protein>
<dbReference type="InterPro" id="IPR009959">
    <property type="entry name" value="Cyclase_SnoaL-like"/>
</dbReference>
<dbReference type="SUPFAM" id="SSF54427">
    <property type="entry name" value="NTF2-like"/>
    <property type="match status" value="1"/>
</dbReference>
<gene>
    <name evidence="1" type="ORF">SE17_29335</name>
</gene>